<evidence type="ECO:0000313" key="5">
    <source>
        <dbReference type="Proteomes" id="UP000651271"/>
    </source>
</evidence>
<keyword evidence="5" id="KW-1185">Reference proteome</keyword>
<dbReference type="PANTHER" id="PTHR43695">
    <property type="entry name" value="PUTATIVE (AFU_ORTHOLOGUE AFUA_2G17250)-RELATED"/>
    <property type="match status" value="1"/>
</dbReference>
<dbReference type="SUPFAM" id="SSF52266">
    <property type="entry name" value="SGNH hydrolase"/>
    <property type="match status" value="1"/>
</dbReference>
<dbReference type="InterPro" id="IPR037459">
    <property type="entry name" value="RhgT-like"/>
</dbReference>
<dbReference type="Proteomes" id="UP000651271">
    <property type="component" value="Unassembled WGS sequence"/>
</dbReference>
<sequence length="245" mass="27787">MKSILITAIAIMVAFVFFSFLEQRKINVWMIGDSTMAIKAVNKYPETGWGVPFAQMFTDNVLVRNHAKNGRSTKSFKNEGLWKEVYANIKKGDYVFIQFGHNDEKVDKPAVGVTPKEFEANLQKYVELVQSKQAKPILLTPIARRKFEQGQLQETHGEYATIACSLARKLNVPCIDLRSLTNRLLSQMGEAESKSLFLHLDAGDHNYPSGVQDNTHLNQQGAQKIAELVVQEIKRQKITLQDYLK</sequence>
<comment type="similarity">
    <text evidence="1">Belongs to the 'GDSL' lipolytic enzyme family.</text>
</comment>
<comment type="caution">
    <text evidence="4">The sequence shown here is derived from an EMBL/GenBank/DDBJ whole genome shotgun (WGS) entry which is preliminary data.</text>
</comment>
<evidence type="ECO:0000256" key="1">
    <source>
        <dbReference type="ARBA" id="ARBA00008668"/>
    </source>
</evidence>
<dbReference type="InterPro" id="IPR013830">
    <property type="entry name" value="SGNH_hydro"/>
</dbReference>
<gene>
    <name evidence="4" type="ORF">H8B04_04295</name>
</gene>
<organism evidence="4 5">
    <name type="scientific">Sphingobacterium litopenaei</name>
    <dbReference type="NCBI Taxonomy" id="2763500"/>
    <lineage>
        <taxon>Bacteria</taxon>
        <taxon>Pseudomonadati</taxon>
        <taxon>Bacteroidota</taxon>
        <taxon>Sphingobacteriia</taxon>
        <taxon>Sphingobacteriales</taxon>
        <taxon>Sphingobacteriaceae</taxon>
        <taxon>Sphingobacterium</taxon>
    </lineage>
</organism>
<dbReference type="PANTHER" id="PTHR43695:SF1">
    <property type="entry name" value="RHAMNOGALACTURONAN ACETYLESTERASE"/>
    <property type="match status" value="1"/>
</dbReference>
<dbReference type="EMBL" id="JACOIJ010000005">
    <property type="protein sequence ID" value="MBD1428798.1"/>
    <property type="molecule type" value="Genomic_DNA"/>
</dbReference>
<reference evidence="4 5" key="1">
    <citation type="submission" date="2020-08" db="EMBL/GenBank/DDBJ databases">
        <title>Sphingobacterium sp. DN04309 isolated from aquaculture water.</title>
        <authorList>
            <person name="Zhang M."/>
        </authorList>
    </citation>
    <scope>NUCLEOTIDE SEQUENCE [LARGE SCALE GENOMIC DNA]</scope>
    <source>
        <strain evidence="4 5">DN04309</strain>
    </source>
</reference>
<evidence type="ECO:0000313" key="4">
    <source>
        <dbReference type="EMBL" id="MBD1428798.1"/>
    </source>
</evidence>
<proteinExistence type="inferred from homology"/>
<dbReference type="CDD" id="cd01821">
    <property type="entry name" value="Rhamnogalacturan_acetylesterase_like"/>
    <property type="match status" value="1"/>
</dbReference>
<feature type="domain" description="SGNH hydrolase-type esterase" evidence="3">
    <location>
        <begin position="31"/>
        <end position="223"/>
    </location>
</feature>
<dbReference type="InterPro" id="IPR036514">
    <property type="entry name" value="SGNH_hydro_sf"/>
</dbReference>
<evidence type="ECO:0000256" key="2">
    <source>
        <dbReference type="ARBA" id="ARBA00022801"/>
    </source>
</evidence>
<evidence type="ECO:0000259" key="3">
    <source>
        <dbReference type="Pfam" id="PF13472"/>
    </source>
</evidence>
<dbReference type="Gene3D" id="3.40.50.1110">
    <property type="entry name" value="SGNH hydrolase"/>
    <property type="match status" value="1"/>
</dbReference>
<name>A0ABR7YBW6_9SPHI</name>
<keyword evidence="2" id="KW-0378">Hydrolase</keyword>
<protein>
    <submittedName>
        <fullName evidence="4">Rhamnogalacturonan acetylesterase</fullName>
    </submittedName>
</protein>
<dbReference type="Pfam" id="PF13472">
    <property type="entry name" value="Lipase_GDSL_2"/>
    <property type="match status" value="1"/>
</dbReference>
<dbReference type="RefSeq" id="WP_190301564.1">
    <property type="nucleotide sequence ID" value="NZ_JACOIJ010000005.1"/>
</dbReference>
<accession>A0ABR7YBW6</accession>